<reference evidence="2 3" key="1">
    <citation type="journal article" date="2012" name="Genome Biol.">
        <title>Genome and low-iron response of an oceanic diatom adapted to chronic iron limitation.</title>
        <authorList>
            <person name="Lommer M."/>
            <person name="Specht M."/>
            <person name="Roy A.S."/>
            <person name="Kraemer L."/>
            <person name="Andreson R."/>
            <person name="Gutowska M.A."/>
            <person name="Wolf J."/>
            <person name="Bergner S.V."/>
            <person name="Schilhabel M.B."/>
            <person name="Klostermeier U.C."/>
            <person name="Beiko R.G."/>
            <person name="Rosenstiel P."/>
            <person name="Hippler M."/>
            <person name="Laroche J."/>
        </authorList>
    </citation>
    <scope>NUCLEOTIDE SEQUENCE [LARGE SCALE GENOMIC DNA]</scope>
    <source>
        <strain evidence="2 3">CCMP1005</strain>
    </source>
</reference>
<feature type="compositionally biased region" description="Basic and acidic residues" evidence="1">
    <location>
        <begin position="51"/>
        <end position="67"/>
    </location>
</feature>
<name>K0S5J2_THAOC</name>
<organism evidence="2 3">
    <name type="scientific">Thalassiosira oceanica</name>
    <name type="common">Marine diatom</name>
    <dbReference type="NCBI Taxonomy" id="159749"/>
    <lineage>
        <taxon>Eukaryota</taxon>
        <taxon>Sar</taxon>
        <taxon>Stramenopiles</taxon>
        <taxon>Ochrophyta</taxon>
        <taxon>Bacillariophyta</taxon>
        <taxon>Coscinodiscophyceae</taxon>
        <taxon>Thalassiosirophycidae</taxon>
        <taxon>Thalassiosirales</taxon>
        <taxon>Thalassiosiraceae</taxon>
        <taxon>Thalassiosira</taxon>
    </lineage>
</organism>
<dbReference type="EMBL" id="AGNL01020945">
    <property type="protein sequence ID" value="EJK60545.1"/>
    <property type="molecule type" value="Genomic_DNA"/>
</dbReference>
<feature type="compositionally biased region" description="Basic residues" evidence="1">
    <location>
        <begin position="161"/>
        <end position="173"/>
    </location>
</feature>
<keyword evidence="3" id="KW-1185">Reference proteome</keyword>
<protein>
    <submittedName>
        <fullName evidence="2">Uncharacterized protein</fullName>
    </submittedName>
</protein>
<gene>
    <name evidence="2" type="ORF">THAOC_19079</name>
</gene>
<feature type="region of interest" description="Disordered" evidence="1">
    <location>
        <begin position="17"/>
        <end position="107"/>
    </location>
</feature>
<sequence>MPRPDATAHPAIVAATSPCFSISSISGGSDESESERAGRLPGRIASPSRSSIDERLAELERGDDHGKLPFVRFRQPGRRLARDDARRRGMTSPGERDARSRAGRPGKFSAAALEGQVLARVGVCRRRGPGTPLGLDCVRHGPRFRRLNEGRRTGSVSSIKQTRRPRHTARRSR</sequence>
<dbReference type="AlphaFoldDB" id="K0S5J2"/>
<dbReference type="Proteomes" id="UP000266841">
    <property type="component" value="Unassembled WGS sequence"/>
</dbReference>
<evidence type="ECO:0000256" key="1">
    <source>
        <dbReference type="SAM" id="MobiDB-lite"/>
    </source>
</evidence>
<evidence type="ECO:0000313" key="2">
    <source>
        <dbReference type="EMBL" id="EJK60545.1"/>
    </source>
</evidence>
<comment type="caution">
    <text evidence="2">The sequence shown here is derived from an EMBL/GenBank/DDBJ whole genome shotgun (WGS) entry which is preliminary data.</text>
</comment>
<evidence type="ECO:0000313" key="3">
    <source>
        <dbReference type="Proteomes" id="UP000266841"/>
    </source>
</evidence>
<feature type="region of interest" description="Disordered" evidence="1">
    <location>
        <begin position="146"/>
        <end position="173"/>
    </location>
</feature>
<accession>K0S5J2</accession>
<proteinExistence type="predicted"/>